<dbReference type="Gene3D" id="1.25.40.10">
    <property type="entry name" value="Tetratricopeptide repeat domain"/>
    <property type="match status" value="5"/>
</dbReference>
<proteinExistence type="inferred from homology"/>
<dbReference type="EMBL" id="JABTTQ020000004">
    <property type="protein sequence ID" value="KAK6159021.1"/>
    <property type="molecule type" value="Genomic_DNA"/>
</dbReference>
<dbReference type="NCBIfam" id="TIGR01488">
    <property type="entry name" value="HAD-SF-IB"/>
    <property type="match status" value="1"/>
</dbReference>
<evidence type="ECO:0000259" key="4">
    <source>
        <dbReference type="Pfam" id="PF14432"/>
    </source>
</evidence>
<accession>A0ABR0XIP6</accession>
<evidence type="ECO:0000256" key="1">
    <source>
        <dbReference type="ARBA" id="ARBA00006643"/>
    </source>
</evidence>
<name>A0ABR0XIP6_REHGL</name>
<dbReference type="Proteomes" id="UP001318860">
    <property type="component" value="Unassembled WGS sequence"/>
</dbReference>
<feature type="repeat" description="PPR" evidence="3">
    <location>
        <begin position="180"/>
        <end position="214"/>
    </location>
</feature>
<organism evidence="5 6">
    <name type="scientific">Rehmannia glutinosa</name>
    <name type="common">Chinese foxglove</name>
    <dbReference type="NCBI Taxonomy" id="99300"/>
    <lineage>
        <taxon>Eukaryota</taxon>
        <taxon>Viridiplantae</taxon>
        <taxon>Streptophyta</taxon>
        <taxon>Embryophyta</taxon>
        <taxon>Tracheophyta</taxon>
        <taxon>Spermatophyta</taxon>
        <taxon>Magnoliopsida</taxon>
        <taxon>eudicotyledons</taxon>
        <taxon>Gunneridae</taxon>
        <taxon>Pentapetalae</taxon>
        <taxon>asterids</taxon>
        <taxon>lamiids</taxon>
        <taxon>Lamiales</taxon>
        <taxon>Orobanchaceae</taxon>
        <taxon>Rehmannieae</taxon>
        <taxon>Rehmannia</taxon>
    </lineage>
</organism>
<comment type="caution">
    <text evidence="5">The sequence shown here is derived from an EMBL/GenBank/DDBJ whole genome shotgun (WGS) entry which is preliminary data.</text>
</comment>
<gene>
    <name evidence="5" type="ORF">DH2020_006335</name>
</gene>
<dbReference type="InterPro" id="IPR036412">
    <property type="entry name" value="HAD-like_sf"/>
</dbReference>
<evidence type="ECO:0000313" key="6">
    <source>
        <dbReference type="Proteomes" id="UP001318860"/>
    </source>
</evidence>
<evidence type="ECO:0000313" key="5">
    <source>
        <dbReference type="EMBL" id="KAK6159021.1"/>
    </source>
</evidence>
<sequence>MGCDFAFQMRNSPQTVINGILSTFHGVPRRCSTFFPSKNCILYSLGFRSSFSTAVLRTTGKPNWEFGYRRNPEKIRPWHESKEPQSCYLEVSVRGMKRSRSPRGSSESLNWKDKLKWYSGMLRDCAAEMRLSEGKVIHGCIIRSGTEPDMHLWVSLINFYAKCGELEFSRHVFEQMPVKDVVSWTTLISGFVAQGYGAESVELFCGMRREDVRPNEFTLATVLKGCSLSSDLEFGKQMHAEVVKIGVLSDVYIGSSLIDLYSKCGEMEYADDVFCMMPEKNAVLWNTLLNGYAHAGNGEAVLRLFCKMEDPEMSFSNYTLSIVLKGIASSGAFRVGQAVHSIVIKVGGELDDFVRCSLVNMYSKCGVAYDALKVFKTMKNPDIVAWSSVISVLDQQGLTEEAAKLFRVMRHSGMRPNQFTLSSLVSAATDLGNLRYGQSIHACAHKFGFESDDLVSNALVAMYMKLRSTNDGYHIFNKMANRDVISWNSLLSGFHDDETSDQGTRVFKQMLTDGFKPNMYTFISILRCCSSLLNIEYGKQVHSYIIKDNLVHNGYVGTALIDMYAKCGCVEDVEAIFNRLKEKDVFTWTVIISAYSQTNQGEKTVHCFNQMRREGVIPNEFTLASCLRGCSGIAILENGRQLHSLAIKAGQSNDMYVSSALVDMYAKCGYIGDAEILFNGMRSRDTVLWNTIICGYSQHGEGDKALQAFRQMINDDVLPDDVTFVGILSACSHMGLVEEGKNQFYTMSEFYGITPSIEHYACLVDILGRAGKFDEVESLIEQMELTPNALIWENVLGACRVHGNVELGERAAEELFQINPETDSNYILLSNLYASRGRWNDVSKVRASMSSKGIKKEPGCSWVEVDAQVHVFLSQDASHPRILDIQRKLEELGQRVTEAGYTPNTKYVLHNVTEKEKIDNLVNHSERLALGFALINKDSSKKIRIFKNLRICGDCHEFIKFVSGTMNQEIVLDVWRNADAVCFDVDSTVCLDEGIDELAEFCGAGEAVAEWTARAMSGSVPFEQALAARLSLFNLSLSQVPEFLEKRPPRLSPGIEALVNKLKEKNKIVYLVSGGFRQMINPGGADLFVCYGGVQLREAVAAKADWLVYNFKDLIATMSLLSTSNWWLVQSNYSK</sequence>
<dbReference type="Gene3D" id="3.40.50.1000">
    <property type="entry name" value="HAD superfamily/HAD-like"/>
    <property type="match status" value="2"/>
</dbReference>
<feature type="repeat" description="PPR" evidence="3">
    <location>
        <begin position="685"/>
        <end position="719"/>
    </location>
</feature>
<protein>
    <recommendedName>
        <fullName evidence="4">DYW domain-containing protein</fullName>
    </recommendedName>
</protein>
<feature type="repeat" description="PPR" evidence="3">
    <location>
        <begin position="382"/>
        <end position="416"/>
    </location>
</feature>
<evidence type="ECO:0000256" key="3">
    <source>
        <dbReference type="PROSITE-ProRule" id="PRU00708"/>
    </source>
</evidence>
<dbReference type="InterPro" id="IPR032867">
    <property type="entry name" value="DYW_dom"/>
</dbReference>
<dbReference type="Pfam" id="PF13041">
    <property type="entry name" value="PPR_2"/>
    <property type="match status" value="6"/>
</dbReference>
<dbReference type="PROSITE" id="PS51375">
    <property type="entry name" value="PPR"/>
    <property type="match status" value="6"/>
</dbReference>
<dbReference type="Pfam" id="PF20431">
    <property type="entry name" value="E_motif"/>
    <property type="match status" value="1"/>
</dbReference>
<keyword evidence="6" id="KW-1185">Reference proteome</keyword>
<feature type="repeat" description="PPR" evidence="3">
    <location>
        <begin position="483"/>
        <end position="517"/>
    </location>
</feature>
<feature type="repeat" description="PPR" evidence="3">
    <location>
        <begin position="584"/>
        <end position="618"/>
    </location>
</feature>
<dbReference type="InterPro" id="IPR046848">
    <property type="entry name" value="E_motif"/>
</dbReference>
<feature type="repeat" description="PPR" evidence="3">
    <location>
        <begin position="281"/>
        <end position="315"/>
    </location>
</feature>
<dbReference type="Pfam" id="PF14432">
    <property type="entry name" value="DYW_deaminase"/>
    <property type="match status" value="1"/>
</dbReference>
<dbReference type="Gene3D" id="1.10.150.210">
    <property type="entry name" value="Phosphoserine phosphatase, domain 2"/>
    <property type="match status" value="1"/>
</dbReference>
<dbReference type="InterPro" id="IPR023214">
    <property type="entry name" value="HAD_sf"/>
</dbReference>
<dbReference type="NCBIfam" id="TIGR00756">
    <property type="entry name" value="PPR"/>
    <property type="match status" value="4"/>
</dbReference>
<dbReference type="SUPFAM" id="SSF56784">
    <property type="entry name" value="HAD-like"/>
    <property type="match status" value="1"/>
</dbReference>
<dbReference type="InterPro" id="IPR002885">
    <property type="entry name" value="PPR_rpt"/>
</dbReference>
<keyword evidence="2" id="KW-0677">Repeat</keyword>
<dbReference type="PANTHER" id="PTHR47926:SF344">
    <property type="entry name" value="OS07G0636900 PROTEIN"/>
    <property type="match status" value="1"/>
</dbReference>
<feature type="domain" description="DYW" evidence="4">
    <location>
        <begin position="900"/>
        <end position="972"/>
    </location>
</feature>
<reference evidence="5 6" key="1">
    <citation type="journal article" date="2021" name="Comput. Struct. Biotechnol. J.">
        <title>De novo genome assembly of the potent medicinal plant Rehmannia glutinosa using nanopore technology.</title>
        <authorList>
            <person name="Ma L."/>
            <person name="Dong C."/>
            <person name="Song C."/>
            <person name="Wang X."/>
            <person name="Zheng X."/>
            <person name="Niu Y."/>
            <person name="Chen S."/>
            <person name="Feng W."/>
        </authorList>
    </citation>
    <scope>NUCLEOTIDE SEQUENCE [LARGE SCALE GENOMIC DNA]</scope>
    <source>
        <strain evidence="5">DH-2019</strain>
    </source>
</reference>
<dbReference type="Pfam" id="PF01535">
    <property type="entry name" value="PPR"/>
    <property type="match status" value="2"/>
</dbReference>
<comment type="similarity">
    <text evidence="1">Belongs to the PPR family. PCMP-H subfamily.</text>
</comment>
<dbReference type="PANTHER" id="PTHR47926">
    <property type="entry name" value="PENTATRICOPEPTIDE REPEAT-CONTAINING PROTEIN"/>
    <property type="match status" value="1"/>
</dbReference>
<dbReference type="InterPro" id="IPR046960">
    <property type="entry name" value="PPR_At4g14850-like_plant"/>
</dbReference>
<evidence type="ECO:0000256" key="2">
    <source>
        <dbReference type="ARBA" id="ARBA00022737"/>
    </source>
</evidence>
<dbReference type="Pfam" id="PF00702">
    <property type="entry name" value="Hydrolase"/>
    <property type="match status" value="1"/>
</dbReference>
<dbReference type="InterPro" id="IPR011990">
    <property type="entry name" value="TPR-like_helical_dom_sf"/>
</dbReference>